<evidence type="ECO:0000313" key="1">
    <source>
        <dbReference type="EMBL" id="DAD79338.1"/>
    </source>
</evidence>
<protein>
    <submittedName>
        <fullName evidence="1">Uncharacterized protein</fullName>
    </submittedName>
</protein>
<name>A0A8S5MAR1_9CAUD</name>
<organism evidence="1">
    <name type="scientific">Myoviridae sp. ctNQr16</name>
    <dbReference type="NCBI Taxonomy" id="2826644"/>
    <lineage>
        <taxon>Viruses</taxon>
        <taxon>Duplodnaviria</taxon>
        <taxon>Heunggongvirae</taxon>
        <taxon>Uroviricota</taxon>
        <taxon>Caudoviricetes</taxon>
    </lineage>
</organism>
<reference evidence="1" key="1">
    <citation type="journal article" date="2021" name="Proc. Natl. Acad. Sci. U.S.A.">
        <title>A Catalog of Tens of Thousands of Viruses from Human Metagenomes Reveals Hidden Associations with Chronic Diseases.</title>
        <authorList>
            <person name="Tisza M.J."/>
            <person name="Buck C.B."/>
        </authorList>
    </citation>
    <scope>NUCLEOTIDE SEQUENCE</scope>
    <source>
        <strain evidence="1">CtNQr16</strain>
    </source>
</reference>
<sequence length="63" mass="7654">MATIAFREADLMSQWIFKKEETNITEVFPFWSEEEKNEATKQAKINKYKNIMYRYVNNTKINK</sequence>
<dbReference type="EMBL" id="BK014863">
    <property type="protein sequence ID" value="DAD79338.1"/>
    <property type="molecule type" value="Genomic_DNA"/>
</dbReference>
<proteinExistence type="predicted"/>
<accession>A0A8S5MAR1</accession>